<dbReference type="AlphaFoldDB" id="A0A8S1XZC6"/>
<keyword evidence="2" id="KW-1185">Reference proteome</keyword>
<accession>A0A8S1XZC6</accession>
<dbReference type="Proteomes" id="UP000683925">
    <property type="component" value="Unassembled WGS sequence"/>
</dbReference>
<organism evidence="1 2">
    <name type="scientific">Paramecium octaurelia</name>
    <dbReference type="NCBI Taxonomy" id="43137"/>
    <lineage>
        <taxon>Eukaryota</taxon>
        <taxon>Sar</taxon>
        <taxon>Alveolata</taxon>
        <taxon>Ciliophora</taxon>
        <taxon>Intramacronucleata</taxon>
        <taxon>Oligohymenophorea</taxon>
        <taxon>Peniculida</taxon>
        <taxon>Parameciidae</taxon>
        <taxon>Paramecium</taxon>
    </lineage>
</organism>
<dbReference type="EMBL" id="CAJJDP010000140">
    <property type="protein sequence ID" value="CAD8206993.1"/>
    <property type="molecule type" value="Genomic_DNA"/>
</dbReference>
<comment type="caution">
    <text evidence="1">The sequence shown here is derived from an EMBL/GenBank/DDBJ whole genome shotgun (WGS) entry which is preliminary data.</text>
</comment>
<name>A0A8S1XZC6_PAROT</name>
<evidence type="ECO:0000313" key="1">
    <source>
        <dbReference type="EMBL" id="CAD8206993.1"/>
    </source>
</evidence>
<sequence length="69" mass="8263">MKQTSSKEILKIRILCVCSRRKRNNSQNQQMLQIYAIIKKNLVGFYAKNNQSIRKRKIKNQAIENRNLR</sequence>
<reference evidence="1" key="1">
    <citation type="submission" date="2021-01" db="EMBL/GenBank/DDBJ databases">
        <authorList>
            <consortium name="Genoscope - CEA"/>
            <person name="William W."/>
        </authorList>
    </citation>
    <scope>NUCLEOTIDE SEQUENCE</scope>
</reference>
<evidence type="ECO:0000313" key="2">
    <source>
        <dbReference type="Proteomes" id="UP000683925"/>
    </source>
</evidence>
<protein>
    <submittedName>
        <fullName evidence="1">Uncharacterized protein</fullName>
    </submittedName>
</protein>
<gene>
    <name evidence="1" type="ORF">POCTA_138.1.T1390147</name>
</gene>
<proteinExistence type="predicted"/>